<dbReference type="GO" id="GO:0005737">
    <property type="term" value="C:cytoplasm"/>
    <property type="evidence" value="ECO:0007669"/>
    <property type="project" value="UniProtKB-ARBA"/>
</dbReference>
<dbReference type="InterPro" id="IPR006016">
    <property type="entry name" value="UspA"/>
</dbReference>
<dbReference type="InterPro" id="IPR036097">
    <property type="entry name" value="HisK_dim/P_sf"/>
</dbReference>
<feature type="transmembrane region" description="Helical" evidence="14">
    <location>
        <begin position="419"/>
        <end position="447"/>
    </location>
</feature>
<dbReference type="Pfam" id="PF13493">
    <property type="entry name" value="DUF4118"/>
    <property type="match status" value="1"/>
</dbReference>
<evidence type="ECO:0000256" key="11">
    <source>
        <dbReference type="ARBA" id="ARBA00022989"/>
    </source>
</evidence>
<dbReference type="InterPro" id="IPR003594">
    <property type="entry name" value="HATPase_dom"/>
</dbReference>
<dbReference type="SMART" id="SM00388">
    <property type="entry name" value="HisKA"/>
    <property type="match status" value="1"/>
</dbReference>
<proteinExistence type="predicted"/>
<dbReference type="EMBL" id="UGRU01000001">
    <property type="protein sequence ID" value="SUA44914.1"/>
    <property type="molecule type" value="Genomic_DNA"/>
</dbReference>
<evidence type="ECO:0000256" key="9">
    <source>
        <dbReference type="ARBA" id="ARBA00022777"/>
    </source>
</evidence>
<evidence type="ECO:0000256" key="3">
    <source>
        <dbReference type="ARBA" id="ARBA00004236"/>
    </source>
</evidence>
<dbReference type="InterPro" id="IPR014729">
    <property type="entry name" value="Rossmann-like_a/b/a_fold"/>
</dbReference>
<dbReference type="SMART" id="SM00387">
    <property type="entry name" value="HATPase_c"/>
    <property type="match status" value="1"/>
</dbReference>
<keyword evidence="13 14" id="KW-0472">Membrane</keyword>
<dbReference type="Gene3D" id="3.40.50.620">
    <property type="entry name" value="HUPs"/>
    <property type="match status" value="1"/>
</dbReference>
<organism evidence="16 17">
    <name type="scientific">Nocardia africana</name>
    <dbReference type="NCBI Taxonomy" id="134964"/>
    <lineage>
        <taxon>Bacteria</taxon>
        <taxon>Bacillati</taxon>
        <taxon>Actinomycetota</taxon>
        <taxon>Actinomycetes</taxon>
        <taxon>Mycobacteriales</taxon>
        <taxon>Nocardiaceae</taxon>
        <taxon>Nocardia</taxon>
    </lineage>
</organism>
<dbReference type="EC" id="2.7.13.3" evidence="4"/>
<dbReference type="PANTHER" id="PTHR45569">
    <property type="entry name" value="SENSOR PROTEIN KDPD"/>
    <property type="match status" value="1"/>
</dbReference>
<dbReference type="PRINTS" id="PR00344">
    <property type="entry name" value="BCTRLSENSOR"/>
</dbReference>
<dbReference type="AlphaFoldDB" id="A0A378WWX1"/>
<dbReference type="Gene3D" id="3.30.565.10">
    <property type="entry name" value="Histidine kinase-like ATPase, C-terminal domain"/>
    <property type="match status" value="1"/>
</dbReference>
<keyword evidence="12" id="KW-0902">Two-component regulatory system</keyword>
<name>A0A378WWX1_9NOCA</name>
<dbReference type="GO" id="GO:0000155">
    <property type="term" value="F:phosphorelay sensor kinase activity"/>
    <property type="evidence" value="ECO:0007669"/>
    <property type="project" value="InterPro"/>
</dbReference>
<evidence type="ECO:0000256" key="2">
    <source>
        <dbReference type="ARBA" id="ARBA00004141"/>
    </source>
</evidence>
<dbReference type="InterPro" id="IPR004358">
    <property type="entry name" value="Sig_transdc_His_kin-like_C"/>
</dbReference>
<keyword evidence="8" id="KW-0547">Nucleotide-binding</keyword>
<dbReference type="PANTHER" id="PTHR45569:SF1">
    <property type="entry name" value="SENSOR PROTEIN KDPD"/>
    <property type="match status" value="1"/>
</dbReference>
<evidence type="ECO:0000313" key="16">
    <source>
        <dbReference type="EMBL" id="SUA44914.1"/>
    </source>
</evidence>
<dbReference type="Pfam" id="PF02518">
    <property type="entry name" value="HATPase_c"/>
    <property type="match status" value="1"/>
</dbReference>
<dbReference type="InterPro" id="IPR038318">
    <property type="entry name" value="KdpD_sf"/>
</dbReference>
<evidence type="ECO:0000256" key="8">
    <source>
        <dbReference type="ARBA" id="ARBA00022741"/>
    </source>
</evidence>
<dbReference type="Pfam" id="PF02702">
    <property type="entry name" value="KdpD"/>
    <property type="match status" value="1"/>
</dbReference>
<keyword evidence="9" id="KW-0418">Kinase</keyword>
<dbReference type="OrthoDB" id="9806130at2"/>
<dbReference type="CDD" id="cd00075">
    <property type="entry name" value="HATPase"/>
    <property type="match status" value="1"/>
</dbReference>
<dbReference type="FunFam" id="3.40.50.300:FF:000483">
    <property type="entry name" value="Sensor histidine kinase KdpD"/>
    <property type="match status" value="1"/>
</dbReference>
<evidence type="ECO:0000256" key="13">
    <source>
        <dbReference type="ARBA" id="ARBA00023136"/>
    </source>
</evidence>
<dbReference type="SUPFAM" id="SSF47384">
    <property type="entry name" value="Homodimeric domain of signal transducing histidine kinase"/>
    <property type="match status" value="1"/>
</dbReference>
<dbReference type="Gene3D" id="3.40.50.300">
    <property type="entry name" value="P-loop containing nucleotide triphosphate hydrolases"/>
    <property type="match status" value="1"/>
</dbReference>
<dbReference type="CDD" id="cd00082">
    <property type="entry name" value="HisKA"/>
    <property type="match status" value="1"/>
</dbReference>
<comment type="catalytic activity">
    <reaction evidence="1">
        <text>ATP + protein L-histidine = ADP + protein N-phospho-L-histidine.</text>
        <dbReference type="EC" id="2.7.13.3"/>
    </reaction>
</comment>
<accession>A0A378WWX1</accession>
<dbReference type="Pfam" id="PF00582">
    <property type="entry name" value="Usp"/>
    <property type="match status" value="1"/>
</dbReference>
<dbReference type="SUPFAM" id="SSF52402">
    <property type="entry name" value="Adenine nucleotide alpha hydrolases-like"/>
    <property type="match status" value="1"/>
</dbReference>
<evidence type="ECO:0000256" key="12">
    <source>
        <dbReference type="ARBA" id="ARBA00023012"/>
    </source>
</evidence>
<dbReference type="Gene3D" id="1.10.287.130">
    <property type="match status" value="1"/>
</dbReference>
<evidence type="ECO:0000256" key="14">
    <source>
        <dbReference type="SAM" id="Phobius"/>
    </source>
</evidence>
<dbReference type="Pfam" id="PF00512">
    <property type="entry name" value="HisKA"/>
    <property type="match status" value="1"/>
</dbReference>
<dbReference type="GO" id="GO:0005524">
    <property type="term" value="F:ATP binding"/>
    <property type="evidence" value="ECO:0007669"/>
    <property type="project" value="UniProtKB-KW"/>
</dbReference>
<keyword evidence="5" id="KW-0597">Phosphoprotein</keyword>
<evidence type="ECO:0000256" key="7">
    <source>
        <dbReference type="ARBA" id="ARBA00022692"/>
    </source>
</evidence>
<dbReference type="Gene3D" id="1.20.120.620">
    <property type="entry name" value="Backbone structure of the membrane domain of e. Coli histidine kinase receptor kdpd"/>
    <property type="match status" value="1"/>
</dbReference>
<evidence type="ECO:0000256" key="4">
    <source>
        <dbReference type="ARBA" id="ARBA00012438"/>
    </source>
</evidence>
<keyword evidence="7 14" id="KW-0812">Transmembrane</keyword>
<dbReference type="InterPro" id="IPR025201">
    <property type="entry name" value="KdpD_TM"/>
</dbReference>
<keyword evidence="10" id="KW-0067">ATP-binding</keyword>
<evidence type="ECO:0000256" key="10">
    <source>
        <dbReference type="ARBA" id="ARBA00022840"/>
    </source>
</evidence>
<dbReference type="RefSeq" id="WP_062965311.1">
    <property type="nucleotide sequence ID" value="NZ_JAJFOE010000001.1"/>
</dbReference>
<feature type="transmembrane region" description="Helical" evidence="14">
    <location>
        <begin position="390"/>
        <end position="412"/>
    </location>
</feature>
<dbReference type="InterPro" id="IPR027417">
    <property type="entry name" value="P-loop_NTPase"/>
</dbReference>
<feature type="domain" description="Histidine kinase" evidence="15">
    <location>
        <begin position="639"/>
        <end position="853"/>
    </location>
</feature>
<dbReference type="PROSITE" id="PS50109">
    <property type="entry name" value="HIS_KIN"/>
    <property type="match status" value="1"/>
</dbReference>
<evidence type="ECO:0000256" key="5">
    <source>
        <dbReference type="ARBA" id="ARBA00022553"/>
    </source>
</evidence>
<evidence type="ECO:0000256" key="1">
    <source>
        <dbReference type="ARBA" id="ARBA00000085"/>
    </source>
</evidence>
<dbReference type="InterPro" id="IPR036890">
    <property type="entry name" value="HATPase_C_sf"/>
</dbReference>
<dbReference type="InterPro" id="IPR052023">
    <property type="entry name" value="Histidine_kinase_KdpD"/>
</dbReference>
<evidence type="ECO:0000256" key="6">
    <source>
        <dbReference type="ARBA" id="ARBA00022679"/>
    </source>
</evidence>
<protein>
    <recommendedName>
        <fullName evidence="4">histidine kinase</fullName>
        <ecNumber evidence="4">2.7.13.3</ecNumber>
    </recommendedName>
</protein>
<evidence type="ECO:0000313" key="17">
    <source>
        <dbReference type="Proteomes" id="UP000255082"/>
    </source>
</evidence>
<comment type="subcellular location">
    <subcellularLocation>
        <location evidence="3">Cell membrane</location>
    </subcellularLocation>
    <subcellularLocation>
        <location evidence="2">Membrane</location>
        <topology evidence="2">Multi-pass membrane protein</topology>
    </subcellularLocation>
</comment>
<dbReference type="InterPro" id="IPR003852">
    <property type="entry name" value="Sig_transdc_His_kinase_KdpD_N"/>
</dbReference>
<dbReference type="GO" id="GO:0005886">
    <property type="term" value="C:plasma membrane"/>
    <property type="evidence" value="ECO:0007669"/>
    <property type="project" value="UniProtKB-SubCell"/>
</dbReference>
<dbReference type="InterPro" id="IPR005467">
    <property type="entry name" value="His_kinase_dom"/>
</dbReference>
<evidence type="ECO:0000259" key="15">
    <source>
        <dbReference type="PROSITE" id="PS50109"/>
    </source>
</evidence>
<dbReference type="SUPFAM" id="SSF55874">
    <property type="entry name" value="ATPase domain of HSP90 chaperone/DNA topoisomerase II/histidine kinase"/>
    <property type="match status" value="1"/>
</dbReference>
<dbReference type="Proteomes" id="UP000255082">
    <property type="component" value="Unassembled WGS sequence"/>
</dbReference>
<feature type="transmembrane region" description="Helical" evidence="14">
    <location>
        <begin position="467"/>
        <end position="488"/>
    </location>
</feature>
<keyword evidence="6 16" id="KW-0808">Transferase</keyword>
<keyword evidence="11 14" id="KW-1133">Transmembrane helix</keyword>
<sequence length="858" mass="91745">MSDISPPGAAQRTPRGRLRIYLGAAPGVGKTYRALDEAHRRFLRGTDVVVGLVETHGRPNTVAMLDGLEVVPRKTVRYRRSEFTEMDVDAIMARAPTVVVVDELAHTNAPGSRNDKRWQDIEELLRAGIDVLSTLNIQHLESLNDVVTRITGVAQGETVPDAVVRAAEQVELVDMTAEALRRRLAHGNVCAPEKIDSSLRNYFRTGNLTALRELALLWVADKVDDQLDDYRAEHDITHTWEARERIVVALTGGPEGDTILRRAARIAERTTGADLLAVHVVRSDGLVDAGPAHLARQHRMVEDLGGSYHQVIGNDIPTAVLEFARAVNATQLVLGASRRGPIASRLFAGVGTSISVRSDAIDVHLVPHEAVGRSRGIWRPPPASSLRRRLIGSALAVLGLPLVMAGALAAGFPLGTSTLVVFGTVIGVALVGGLYPATLAALFGFALLDWFQAPPTHNLEIRDPRNIVMLLVFVLVAVAVSAAVELAGRRTAEAARARAESALLSSLAGRVLHGAAALPTLLEQVREAFAMDSVTLLERREDAVEEQVVDHDPENWRIVATAGDRPSTAPSAGDADVRASESLVLVLRGRTLGASERQVAEAVAAQAAIALSQQRLAERAAVLAPVEEADRMRTALLAAVGHDLRTPLAAALAAVTSLQDIEVRFSAEDQAVLLEVARQSLGRLDRLVTDLLDMSRLQAGVLGVRLEPIALEEIMPLVLGDLDVPPDIVRVHIEPDLPAVHTDPMLLERVLVNLIANALRYSPDDRPPTVTTADNGDGTVRIEVIDHGPGVDPADHERIFTPFQRLGDRHQGNGVGLGLALARGLAEAMGASIVPGPTPGGGMTMTVTVPAAQGDPWP</sequence>
<reference evidence="16 17" key="1">
    <citation type="submission" date="2018-06" db="EMBL/GenBank/DDBJ databases">
        <authorList>
            <consortium name="Pathogen Informatics"/>
            <person name="Doyle S."/>
        </authorList>
    </citation>
    <scope>NUCLEOTIDE SEQUENCE [LARGE SCALE GENOMIC DNA]</scope>
    <source>
        <strain evidence="16 17">NCTC13184</strain>
    </source>
</reference>
<dbReference type="InterPro" id="IPR003661">
    <property type="entry name" value="HisK_dim/P_dom"/>
</dbReference>
<gene>
    <name evidence="16" type="primary">kdpD_2</name>
    <name evidence="16" type="ORF">NCTC13184_03436</name>
</gene>